<evidence type="ECO:0000313" key="8">
    <source>
        <dbReference type="Proteomes" id="UP000199695"/>
    </source>
</evidence>
<dbReference type="Pfam" id="PF03404">
    <property type="entry name" value="Mo-co_dimer"/>
    <property type="match status" value="1"/>
</dbReference>
<dbReference type="OrthoDB" id="9778777at2"/>
<dbReference type="AlphaFoldDB" id="A0A1H8J2X2"/>
<feature type="domain" description="Moybdenum cofactor oxidoreductase dimerisation" evidence="6">
    <location>
        <begin position="232"/>
        <end position="347"/>
    </location>
</feature>
<evidence type="ECO:0000256" key="2">
    <source>
        <dbReference type="ARBA" id="ARBA00022505"/>
    </source>
</evidence>
<dbReference type="GO" id="GO:0006790">
    <property type="term" value="P:sulfur compound metabolic process"/>
    <property type="evidence" value="ECO:0007669"/>
    <property type="project" value="TreeGrafter"/>
</dbReference>
<dbReference type="InterPro" id="IPR005066">
    <property type="entry name" value="MoCF_OxRdtse_dimer"/>
</dbReference>
<dbReference type="PRINTS" id="PR00407">
    <property type="entry name" value="EUMOPTERIN"/>
</dbReference>
<accession>A0A1H8J2X2</accession>
<dbReference type="Proteomes" id="UP000199695">
    <property type="component" value="Unassembled WGS sequence"/>
</dbReference>
<dbReference type="SUPFAM" id="SSF56524">
    <property type="entry name" value="Oxidoreductase molybdopterin-binding domain"/>
    <property type="match status" value="1"/>
</dbReference>
<sequence>MDENKPMVKPCPLTISLEPENQETPIHFVEDWVTPEEFFYKRNHFRYPSASEAPTTLQIDGIVQRPLVFDLEQLCKLPSKTLAVPLECAGNKRTMYHPRVYGVQWQKGAISQGIWKGVPLHVLLERAGIQSGAKEIVFTGADRGNHTAYQRSLPVDKAMHPDTIVAYELNGASIPLKHGFPFRLIVPGWYAMASVKWLCRISVIDQSFEGPFQTTDYMYYPHPDSDDGKSPVTTMKVNSIIRQPQDYDILARGTNLIKGIAWTGEGRISEVEVSTDNGVSWEPATLLGDSRHPYAWVFWSYEWEAKQKGEYVILARARDSAGRVQPMQPEWNRKGYGYNGVSRIRVKVD</sequence>
<keyword evidence="2" id="KW-0500">Molybdenum</keyword>
<dbReference type="RefSeq" id="WP_089972956.1">
    <property type="nucleotide sequence ID" value="NZ_FOCQ01000021.1"/>
</dbReference>
<dbReference type="PANTHER" id="PTHR19372">
    <property type="entry name" value="SULFITE REDUCTASE"/>
    <property type="match status" value="1"/>
</dbReference>
<dbReference type="GO" id="GO:0030151">
    <property type="term" value="F:molybdenum ion binding"/>
    <property type="evidence" value="ECO:0007669"/>
    <property type="project" value="InterPro"/>
</dbReference>
<evidence type="ECO:0000259" key="6">
    <source>
        <dbReference type="Pfam" id="PF03404"/>
    </source>
</evidence>
<reference evidence="7 8" key="1">
    <citation type="submission" date="2016-10" db="EMBL/GenBank/DDBJ databases">
        <authorList>
            <person name="de Groot N.N."/>
        </authorList>
    </citation>
    <scope>NUCLEOTIDE SEQUENCE [LARGE SCALE GENOMIC DNA]</scope>
    <source>
        <strain evidence="7 8">DSM 46701</strain>
    </source>
</reference>
<keyword evidence="4" id="KW-0560">Oxidoreductase</keyword>
<dbReference type="InterPro" id="IPR014756">
    <property type="entry name" value="Ig_E-set"/>
</dbReference>
<dbReference type="InterPro" id="IPR036374">
    <property type="entry name" value="OxRdtase_Mopterin-bd_sf"/>
</dbReference>
<name>A0A1H8J2X2_9BACL</name>
<dbReference type="CDD" id="cd02110">
    <property type="entry name" value="SO_family_Moco_dimer"/>
    <property type="match status" value="1"/>
</dbReference>
<evidence type="ECO:0000259" key="5">
    <source>
        <dbReference type="Pfam" id="PF00174"/>
    </source>
</evidence>
<keyword evidence="8" id="KW-1185">Reference proteome</keyword>
<evidence type="ECO:0000256" key="4">
    <source>
        <dbReference type="ARBA" id="ARBA00023002"/>
    </source>
</evidence>
<evidence type="ECO:0000256" key="1">
    <source>
        <dbReference type="ARBA" id="ARBA00001924"/>
    </source>
</evidence>
<dbReference type="GO" id="GO:0008482">
    <property type="term" value="F:sulfite oxidase activity"/>
    <property type="evidence" value="ECO:0007669"/>
    <property type="project" value="TreeGrafter"/>
</dbReference>
<dbReference type="InterPro" id="IPR008335">
    <property type="entry name" value="Mopterin_OxRdtase_euk"/>
</dbReference>
<dbReference type="EMBL" id="FOCQ01000021">
    <property type="protein sequence ID" value="SEN75184.1"/>
    <property type="molecule type" value="Genomic_DNA"/>
</dbReference>
<evidence type="ECO:0000256" key="3">
    <source>
        <dbReference type="ARBA" id="ARBA00022723"/>
    </source>
</evidence>
<feature type="domain" description="Oxidoreductase molybdopterin-binding" evidence="5">
    <location>
        <begin position="47"/>
        <end position="210"/>
    </location>
</feature>
<dbReference type="InterPro" id="IPR000572">
    <property type="entry name" value="OxRdtase_Mopterin-bd_dom"/>
</dbReference>
<dbReference type="SUPFAM" id="SSF81296">
    <property type="entry name" value="E set domains"/>
    <property type="match status" value="1"/>
</dbReference>
<gene>
    <name evidence="7" type="ORF">SAMN05444955_12132</name>
</gene>
<dbReference type="Pfam" id="PF00174">
    <property type="entry name" value="Oxidored_molyb"/>
    <property type="match status" value="1"/>
</dbReference>
<dbReference type="GO" id="GO:0020037">
    <property type="term" value="F:heme binding"/>
    <property type="evidence" value="ECO:0007669"/>
    <property type="project" value="TreeGrafter"/>
</dbReference>
<protein>
    <submittedName>
        <fullName evidence="7">Mo-co oxidoreductase dimerisation domain-containing protein</fullName>
    </submittedName>
</protein>
<organism evidence="7 8">
    <name type="scientific">Lihuaxuella thermophila</name>
    <dbReference type="NCBI Taxonomy" id="1173111"/>
    <lineage>
        <taxon>Bacteria</taxon>
        <taxon>Bacillati</taxon>
        <taxon>Bacillota</taxon>
        <taxon>Bacilli</taxon>
        <taxon>Bacillales</taxon>
        <taxon>Thermoactinomycetaceae</taxon>
        <taxon>Lihuaxuella</taxon>
    </lineage>
</organism>
<evidence type="ECO:0000313" key="7">
    <source>
        <dbReference type="EMBL" id="SEN75184.1"/>
    </source>
</evidence>
<dbReference type="Gene3D" id="2.60.40.650">
    <property type="match status" value="1"/>
</dbReference>
<dbReference type="GO" id="GO:0043546">
    <property type="term" value="F:molybdopterin cofactor binding"/>
    <property type="evidence" value="ECO:0007669"/>
    <property type="project" value="TreeGrafter"/>
</dbReference>
<keyword evidence="3" id="KW-0479">Metal-binding</keyword>
<dbReference type="Gene3D" id="3.90.420.10">
    <property type="entry name" value="Oxidoreductase, molybdopterin-binding domain"/>
    <property type="match status" value="1"/>
</dbReference>
<proteinExistence type="predicted"/>
<comment type="cofactor">
    <cofactor evidence="1">
        <name>Mo-molybdopterin</name>
        <dbReference type="ChEBI" id="CHEBI:71302"/>
    </cofactor>
</comment>
<dbReference type="PANTHER" id="PTHR19372:SF7">
    <property type="entry name" value="SULFITE OXIDASE, MITOCHONDRIAL"/>
    <property type="match status" value="1"/>
</dbReference>
<dbReference type="STRING" id="1173111.SAMN05444955_12132"/>